<evidence type="ECO:0000256" key="4">
    <source>
        <dbReference type="SAM" id="Phobius"/>
    </source>
</evidence>
<dbReference type="EMBL" id="JACIDU010000009">
    <property type="protein sequence ID" value="MBB4103855.1"/>
    <property type="molecule type" value="Genomic_DNA"/>
</dbReference>
<evidence type="ECO:0000256" key="3">
    <source>
        <dbReference type="ARBA" id="ARBA00023315"/>
    </source>
</evidence>
<keyword evidence="4" id="KW-0812">Transmembrane</keyword>
<keyword evidence="2 6" id="KW-0808">Transferase</keyword>
<dbReference type="PANTHER" id="PTHR10434:SF40">
    <property type="entry name" value="1-ACYL-SN-GLYCEROL-3-PHOSPHATE ACYLTRANSFERASE"/>
    <property type="match status" value="1"/>
</dbReference>
<dbReference type="CDD" id="cd07989">
    <property type="entry name" value="LPLAT_AGPAT-like"/>
    <property type="match status" value="1"/>
</dbReference>
<dbReference type="RefSeq" id="WP_183792785.1">
    <property type="nucleotide sequence ID" value="NZ_JACIDU010000009.1"/>
</dbReference>
<organism evidence="6 7">
    <name type="scientific">Allorhizobium borbori</name>
    <dbReference type="NCBI Taxonomy" id="485907"/>
    <lineage>
        <taxon>Bacteria</taxon>
        <taxon>Pseudomonadati</taxon>
        <taxon>Pseudomonadota</taxon>
        <taxon>Alphaproteobacteria</taxon>
        <taxon>Hyphomicrobiales</taxon>
        <taxon>Rhizobiaceae</taxon>
        <taxon>Rhizobium/Agrobacterium group</taxon>
        <taxon>Allorhizobium</taxon>
    </lineage>
</organism>
<accession>A0A7W6K2B2</accession>
<dbReference type="SMART" id="SM00563">
    <property type="entry name" value="PlsC"/>
    <property type="match status" value="1"/>
</dbReference>
<dbReference type="Proteomes" id="UP000584824">
    <property type="component" value="Unassembled WGS sequence"/>
</dbReference>
<comment type="pathway">
    <text evidence="1">Lipid metabolism.</text>
</comment>
<protein>
    <submittedName>
        <fullName evidence="6">1-acyl-sn-glycerol-3-phosphate acyltransferase</fullName>
        <ecNumber evidence="6">2.3.1.51</ecNumber>
    </submittedName>
</protein>
<proteinExistence type="predicted"/>
<keyword evidence="7" id="KW-1185">Reference proteome</keyword>
<evidence type="ECO:0000313" key="6">
    <source>
        <dbReference type="EMBL" id="MBB4103855.1"/>
    </source>
</evidence>
<dbReference type="AlphaFoldDB" id="A0A7W6K2B2"/>
<gene>
    <name evidence="6" type="ORF">GGQ66_002423</name>
</gene>
<dbReference type="GO" id="GO:0006654">
    <property type="term" value="P:phosphatidic acid biosynthetic process"/>
    <property type="evidence" value="ECO:0007669"/>
    <property type="project" value="TreeGrafter"/>
</dbReference>
<keyword evidence="4" id="KW-0472">Membrane</keyword>
<dbReference type="Pfam" id="PF01553">
    <property type="entry name" value="Acyltransferase"/>
    <property type="match status" value="1"/>
</dbReference>
<keyword evidence="3 6" id="KW-0012">Acyltransferase</keyword>
<dbReference type="PANTHER" id="PTHR10434">
    <property type="entry name" value="1-ACYL-SN-GLYCEROL-3-PHOSPHATE ACYLTRANSFERASE"/>
    <property type="match status" value="1"/>
</dbReference>
<evidence type="ECO:0000313" key="7">
    <source>
        <dbReference type="Proteomes" id="UP000584824"/>
    </source>
</evidence>
<evidence type="ECO:0000256" key="1">
    <source>
        <dbReference type="ARBA" id="ARBA00005189"/>
    </source>
</evidence>
<dbReference type="InterPro" id="IPR002123">
    <property type="entry name" value="Plipid/glycerol_acylTrfase"/>
</dbReference>
<keyword evidence="4" id="KW-1133">Transmembrane helix</keyword>
<comment type="caution">
    <text evidence="6">The sequence shown here is derived from an EMBL/GenBank/DDBJ whole genome shotgun (WGS) entry which is preliminary data.</text>
</comment>
<evidence type="ECO:0000259" key="5">
    <source>
        <dbReference type="SMART" id="SM00563"/>
    </source>
</evidence>
<name>A0A7W6K2B2_9HYPH</name>
<dbReference type="EC" id="2.3.1.51" evidence="6"/>
<feature type="domain" description="Phospholipid/glycerol acyltransferase" evidence="5">
    <location>
        <begin position="70"/>
        <end position="184"/>
    </location>
</feature>
<feature type="transmembrane region" description="Helical" evidence="4">
    <location>
        <begin position="7"/>
        <end position="31"/>
    </location>
</feature>
<reference evidence="6 7" key="1">
    <citation type="submission" date="2020-08" db="EMBL/GenBank/DDBJ databases">
        <title>Genomic Encyclopedia of Type Strains, Phase IV (KMG-IV): sequencing the most valuable type-strain genomes for metagenomic binning, comparative biology and taxonomic classification.</title>
        <authorList>
            <person name="Goeker M."/>
        </authorList>
    </citation>
    <scope>NUCLEOTIDE SEQUENCE [LARGE SCALE GENOMIC DNA]</scope>
    <source>
        <strain evidence="6 7">DSM 26385</strain>
    </source>
</reference>
<evidence type="ECO:0000256" key="2">
    <source>
        <dbReference type="ARBA" id="ARBA00022679"/>
    </source>
</evidence>
<dbReference type="GO" id="GO:0003841">
    <property type="term" value="F:1-acylglycerol-3-phosphate O-acyltransferase activity"/>
    <property type="evidence" value="ECO:0007669"/>
    <property type="project" value="UniProtKB-EC"/>
</dbReference>
<dbReference type="SUPFAM" id="SSF69593">
    <property type="entry name" value="Glycerol-3-phosphate (1)-acyltransferase"/>
    <property type="match status" value="1"/>
</dbReference>
<sequence>MIILRSFLFQIAFYINITLRMVLLSPIYFLMPRSYRIPKGWASSSNWLMDKIVGASFEIEGLENLPTGPAIIAPKHQSAWDTFMLMPWMHDPVYILKRELFWLPLFGWYMKKQRLIPVNREAKGRNMLDVMKRTSDELATGRQLLIYPEGTRRSPGAEPVYKNGIARLYRALRVPVVPIVMHPGLFWPKNAWLRYPGHFKIKILPPIEPGLSQDVFLEKLIGTMEKESDALLIETAAANPHLKLPESAVKRLAELKARPVAE</sequence>